<reference evidence="1 2" key="1">
    <citation type="submission" date="2015-09" db="EMBL/GenBank/DDBJ databases">
        <title>A metagenomics-based metabolic model of nitrate-dependent anaerobic oxidation of methane by Methanoperedens-like archaea.</title>
        <authorList>
            <person name="Arshad A."/>
            <person name="Speth D.R."/>
            <person name="De Graaf R.M."/>
            <person name="Op Den Camp H.J."/>
            <person name="Jetten M.S."/>
            <person name="Welte C.U."/>
        </authorList>
    </citation>
    <scope>NUCLEOTIDE SEQUENCE [LARGE SCALE GENOMIC DNA]</scope>
</reference>
<dbReference type="EMBL" id="LKCM01000503">
    <property type="protein sequence ID" value="KPQ40897.1"/>
    <property type="molecule type" value="Genomic_DNA"/>
</dbReference>
<gene>
    <name evidence="1" type="ORF">MPEBLZ_04557</name>
</gene>
<sequence length="31" mass="3575">AIPSGTPLNHFDDVVIYVKGRQWDNKHSHRS</sequence>
<comment type="caution">
    <text evidence="1">The sequence shown here is derived from an EMBL/GenBank/DDBJ whole genome shotgun (WGS) entry which is preliminary data.</text>
</comment>
<feature type="non-terminal residue" evidence="1">
    <location>
        <position position="1"/>
    </location>
</feature>
<accession>A0A0P8A3J0</accession>
<dbReference type="AlphaFoldDB" id="A0A0P8A3J0"/>
<protein>
    <submittedName>
        <fullName evidence="1">Uncharacterized protein</fullName>
    </submittedName>
</protein>
<proteinExistence type="predicted"/>
<name>A0A0P8A3J0_9EURY</name>
<evidence type="ECO:0000313" key="1">
    <source>
        <dbReference type="EMBL" id="KPQ40897.1"/>
    </source>
</evidence>
<organism evidence="1 2">
    <name type="scientific">Candidatus Methanoperedens nitratireducens</name>
    <dbReference type="NCBI Taxonomy" id="1392998"/>
    <lineage>
        <taxon>Archaea</taxon>
        <taxon>Methanobacteriati</taxon>
        <taxon>Methanobacteriota</taxon>
        <taxon>Stenosarchaea group</taxon>
        <taxon>Methanomicrobia</taxon>
        <taxon>Methanosarcinales</taxon>
        <taxon>ANME-2 cluster</taxon>
        <taxon>Candidatus Methanoperedentaceae</taxon>
        <taxon>Candidatus Methanoperedens</taxon>
    </lineage>
</organism>
<evidence type="ECO:0000313" key="2">
    <source>
        <dbReference type="Proteomes" id="UP000050360"/>
    </source>
</evidence>
<dbReference type="Proteomes" id="UP000050360">
    <property type="component" value="Unassembled WGS sequence"/>
</dbReference>